<feature type="domain" description="Tyrosine-protein phosphatase" evidence="9">
    <location>
        <begin position="829"/>
        <end position="970"/>
    </location>
</feature>
<evidence type="ECO:0000256" key="6">
    <source>
        <dbReference type="ARBA" id="ARBA00051722"/>
    </source>
</evidence>
<keyword evidence="2" id="KW-0732">Signal</keyword>
<evidence type="ECO:0000259" key="10">
    <source>
        <dbReference type="PROSITE" id="PS50056"/>
    </source>
</evidence>
<keyword evidence="3" id="KW-0378">Hydrolase</keyword>
<name>A0A9Q1C939_HOLLE</name>
<protein>
    <submittedName>
        <fullName evidence="12">Receptor-type tyrosine-protein phosphatase T</fullName>
    </submittedName>
</protein>
<dbReference type="FunFam" id="3.90.190.10:FF:000185">
    <property type="entry name" value="Predicted protein"/>
    <property type="match status" value="1"/>
</dbReference>
<dbReference type="CDD" id="cd00047">
    <property type="entry name" value="PTPc"/>
    <property type="match status" value="2"/>
</dbReference>
<dbReference type="InterPro" id="IPR003961">
    <property type="entry name" value="FN3_dom"/>
</dbReference>
<feature type="transmembrane region" description="Helical" evidence="8">
    <location>
        <begin position="449"/>
        <end position="472"/>
    </location>
</feature>
<dbReference type="Proteomes" id="UP001152320">
    <property type="component" value="Chromosome 6"/>
</dbReference>
<dbReference type="GO" id="GO:0004725">
    <property type="term" value="F:protein tyrosine phosphatase activity"/>
    <property type="evidence" value="ECO:0007669"/>
    <property type="project" value="UniProtKB-EC"/>
</dbReference>
<dbReference type="SUPFAM" id="SSF52799">
    <property type="entry name" value="(Phosphotyrosine protein) phosphatases II"/>
    <property type="match status" value="4"/>
</dbReference>
<dbReference type="SUPFAM" id="SSF49265">
    <property type="entry name" value="Fibronectin type III"/>
    <property type="match status" value="1"/>
</dbReference>
<feature type="domain" description="Tyrosine-protein phosphatase" evidence="9">
    <location>
        <begin position="1055"/>
        <end position="1333"/>
    </location>
</feature>
<dbReference type="PROSITE" id="PS50056">
    <property type="entry name" value="TYR_PHOSPHATASE_2"/>
    <property type="match status" value="2"/>
</dbReference>
<comment type="subcellular location">
    <subcellularLocation>
        <location evidence="1">Membrane</location>
        <topology evidence="1">Single-pass membrane protein</topology>
    </subcellularLocation>
</comment>
<evidence type="ECO:0000256" key="5">
    <source>
        <dbReference type="ARBA" id="ARBA00023136"/>
    </source>
</evidence>
<dbReference type="GO" id="GO:0016020">
    <property type="term" value="C:membrane"/>
    <property type="evidence" value="ECO:0007669"/>
    <property type="project" value="UniProtKB-SubCell"/>
</dbReference>
<feature type="domain" description="Tyrosine-protein phosphatase" evidence="9">
    <location>
        <begin position="1345"/>
        <end position="1521"/>
    </location>
</feature>
<dbReference type="InterPro" id="IPR029021">
    <property type="entry name" value="Prot-tyrosine_phosphatase-like"/>
</dbReference>
<dbReference type="OrthoDB" id="6058203at2759"/>
<keyword evidence="4" id="KW-0904">Protein phosphatase</keyword>
<evidence type="ECO:0000256" key="2">
    <source>
        <dbReference type="ARBA" id="ARBA00022729"/>
    </source>
</evidence>
<evidence type="ECO:0000256" key="7">
    <source>
        <dbReference type="SAM" id="MobiDB-lite"/>
    </source>
</evidence>
<reference evidence="12" key="1">
    <citation type="submission" date="2021-10" db="EMBL/GenBank/DDBJ databases">
        <title>Tropical sea cucumber genome reveals ecological adaptation and Cuvierian tubules defense mechanism.</title>
        <authorList>
            <person name="Chen T."/>
        </authorList>
    </citation>
    <scope>NUCLEOTIDE SEQUENCE</scope>
    <source>
        <strain evidence="12">Nanhai2018</strain>
        <tissue evidence="12">Muscle</tissue>
    </source>
</reference>
<feature type="region of interest" description="Disordered" evidence="7">
    <location>
        <begin position="53"/>
        <end position="114"/>
    </location>
</feature>
<feature type="compositionally biased region" description="Acidic residues" evidence="7">
    <location>
        <begin position="142"/>
        <end position="154"/>
    </location>
</feature>
<feature type="compositionally biased region" description="Polar residues" evidence="7">
    <location>
        <begin position="104"/>
        <end position="114"/>
    </location>
</feature>
<feature type="transmembrane region" description="Helical" evidence="8">
    <location>
        <begin position="980"/>
        <end position="1003"/>
    </location>
</feature>
<dbReference type="GO" id="GO:0008045">
    <property type="term" value="P:motor neuron axon guidance"/>
    <property type="evidence" value="ECO:0007669"/>
    <property type="project" value="TreeGrafter"/>
</dbReference>
<dbReference type="InterPro" id="IPR013783">
    <property type="entry name" value="Ig-like_fold"/>
</dbReference>
<feature type="domain" description="Tyrosine specific protein phosphatases" evidence="10">
    <location>
        <begin position="1253"/>
        <end position="1324"/>
    </location>
</feature>
<dbReference type="PROSITE" id="PS50055">
    <property type="entry name" value="TYR_PHOSPHATASE_PTP"/>
    <property type="match status" value="4"/>
</dbReference>
<dbReference type="InterPro" id="IPR050348">
    <property type="entry name" value="Protein-Tyr_Phosphatase"/>
</dbReference>
<evidence type="ECO:0000313" key="12">
    <source>
        <dbReference type="EMBL" id="KAJ8040309.1"/>
    </source>
</evidence>
<dbReference type="Gene3D" id="3.90.190.10">
    <property type="entry name" value="Protein tyrosine phosphatase superfamily"/>
    <property type="match status" value="5"/>
</dbReference>
<dbReference type="InterPro" id="IPR003595">
    <property type="entry name" value="Tyr_Pase_cat"/>
</dbReference>
<dbReference type="SMART" id="SM00060">
    <property type="entry name" value="FN3"/>
    <property type="match status" value="2"/>
</dbReference>
<keyword evidence="13" id="KW-1185">Reference proteome</keyword>
<keyword evidence="8" id="KW-1133">Transmembrane helix</keyword>
<dbReference type="PROSITE" id="PS50853">
    <property type="entry name" value="FN3"/>
    <property type="match status" value="2"/>
</dbReference>
<dbReference type="SMART" id="SM00404">
    <property type="entry name" value="PTPc_motif"/>
    <property type="match status" value="2"/>
</dbReference>
<evidence type="ECO:0000256" key="4">
    <source>
        <dbReference type="ARBA" id="ARBA00022912"/>
    </source>
</evidence>
<dbReference type="Pfam" id="PF00102">
    <property type="entry name" value="Y_phosphatase"/>
    <property type="match status" value="4"/>
</dbReference>
<evidence type="ECO:0000256" key="8">
    <source>
        <dbReference type="SAM" id="Phobius"/>
    </source>
</evidence>
<dbReference type="SMART" id="SM00194">
    <property type="entry name" value="PTPc"/>
    <property type="match status" value="3"/>
</dbReference>
<feature type="domain" description="Fibronectin type-III" evidence="11">
    <location>
        <begin position="236"/>
        <end position="333"/>
    </location>
</feature>
<comment type="catalytic activity">
    <reaction evidence="6">
        <text>O-phospho-L-tyrosyl-[protein] + H2O = L-tyrosyl-[protein] + phosphate</text>
        <dbReference type="Rhea" id="RHEA:10684"/>
        <dbReference type="Rhea" id="RHEA-COMP:10136"/>
        <dbReference type="Rhea" id="RHEA-COMP:20101"/>
        <dbReference type="ChEBI" id="CHEBI:15377"/>
        <dbReference type="ChEBI" id="CHEBI:43474"/>
        <dbReference type="ChEBI" id="CHEBI:46858"/>
        <dbReference type="ChEBI" id="CHEBI:61978"/>
        <dbReference type="EC" id="3.1.3.48"/>
    </reaction>
</comment>
<keyword evidence="12" id="KW-0675">Receptor</keyword>
<sequence>MPVQIQFLSDSQEAQHLALILNVKPLNKKYVRPVKFWMETLAFIIPSLQNDPSVATPSASLASRPVSKPSGSKKKSKGKKPLRGSSKAKSSDGRLAPEGPAVSDPSTTSGNQSWHPVVAPLQLAARQTSTAPMAPDPPQQGEQDESSLGDSLSEDDVADGLQLRLSREPEGLNVTGITRLTGNRMNSGLYSVQGTFRAHNVTKETNLYCVLFKANDWIGRVSVTDFVYELPTLSAAPIPGNVSNTSVTIIWRAWDPAVDDGDPPVVAYIPYYLRSSSMEWQQGGKVSVGRPFEFRTDNLEVDIEYDFSVAAVREGENGEGPRSPSVTVKTLCNVPNMVASVNVQLTSSNKVNVSWQLHPGEVMCSTGVTTYKVYYRIEGSIDDTSQLAGTVEDVDIRWFIVDDGLLQPGSLYIFFVTVTTDQESDFRESKPIQTLEGDYLALEDTSAPAYLISLIIIPFLVITAIVFIIIRYKRKHFSKDKKATKADDGGDTDYVNAGMADDPEDYIPLEEQSRAVSSSKYEDLNHKPQDGASIPPQYEVAIVPQPQKPEATPRYHTRNVKGVNSGAYEDVGAGSEKRRQLPDVPQSHLSGDEDEDNNYEVPDRLEEYTGVYINIKAKPVQPGPIKAAEVKLDTNGSDARSDYINASYIKQGKTSFIAAQGPQESTVDDFWKMVWQENVETIVMVTDNIETNKGDHKTIHTVTQVQVHSWPYGSVPKEPASLISIIKKVKSLQTDGNSSHLLVHCSNGVGATGTFIAVYVLMDTIKKNKDVNVFDFVKNMREDRVDMVQTRIQYLFIFECLLAVIQSTDSQISCDQLKKLGHAATSLKSKKEYKALQESVIEEQHCEDYTGNSPENQHKNRFMNLIPVDKFRPVLKSEGNTFGTNSYINAIHLADFSGREFIITQTPLSSTVEDFWRLVYDYECATIVMLNNIDGSDETAIQYWPSGGGAHYGLMKVVCTNTANRDLYAMSDRVSSNPPIILFIVPVAALLLLCIIVGVFILLRMKKKQRKESNKNVYENASCDKNDAPVSNKSGEYEGIKSQPDQRGTVVVVDIKQQTASLKRSTTLEEFQETEENSEDENCEHIYSNLQAPDPIKVAMFEDYVICNANNLEQEFEILKKGKRHSWAIAENEIHKKKNRFKNMLTCPNTASLDDFWRMVWEQKVSTIVMITNLYEGGKERCSQYWPEAEGSSKLFRDLEIKWSNTLPFSDFVVRKLSLHHLKEKEKEIHQVHQFHFLTWPDMLVPKEVTPVLEFVKQVKQASKEKKTPTLVHCSAGIGRTGTFIALSCLMDVLMKEKVISVFDFVENMRENRINMVQTSKQYLFLYKCLLEFHQTRHTEIPVGLLERFDLKSKRGLLLQEHKMKRNQDGLKEGNRPRNRFPDKVPYDGSRPFLVSSGSGGNIEGYINATILKSFTKQDAFISTQSPLPNTIDDFWKLVFDWNCTLIVMLNQLDPDDQTCMQYCSEDSVQFGSMTVNCVVEEDETIFTRRVFEISHVHSERIARNQSVDVFSSVRQLRQRHPDFLSNEEDYLLCYELIKAHVTETCEYQNI</sequence>
<dbReference type="Gene3D" id="2.60.40.10">
    <property type="entry name" value="Immunoglobulins"/>
    <property type="match status" value="2"/>
</dbReference>
<evidence type="ECO:0000256" key="3">
    <source>
        <dbReference type="ARBA" id="ARBA00022801"/>
    </source>
</evidence>
<comment type="caution">
    <text evidence="12">The sequence shown here is derived from an EMBL/GenBank/DDBJ whole genome shotgun (WGS) entry which is preliminary data.</text>
</comment>
<proteinExistence type="predicted"/>
<dbReference type="InterPro" id="IPR000387">
    <property type="entry name" value="Tyr_Pase_dom"/>
</dbReference>
<dbReference type="PANTHER" id="PTHR19134">
    <property type="entry name" value="RECEPTOR-TYPE TYROSINE-PROTEIN PHOSPHATASE"/>
    <property type="match status" value="1"/>
</dbReference>
<feature type="region of interest" description="Disordered" evidence="7">
    <location>
        <begin position="128"/>
        <end position="154"/>
    </location>
</feature>
<accession>A0A9Q1C939</accession>
<evidence type="ECO:0000259" key="11">
    <source>
        <dbReference type="PROSITE" id="PS50853"/>
    </source>
</evidence>
<feature type="region of interest" description="Disordered" evidence="7">
    <location>
        <begin position="481"/>
        <end position="534"/>
    </location>
</feature>
<organism evidence="12 13">
    <name type="scientific">Holothuria leucospilota</name>
    <name type="common">Black long sea cucumber</name>
    <name type="synonym">Mertensiothuria leucospilota</name>
    <dbReference type="NCBI Taxonomy" id="206669"/>
    <lineage>
        <taxon>Eukaryota</taxon>
        <taxon>Metazoa</taxon>
        <taxon>Echinodermata</taxon>
        <taxon>Eleutherozoa</taxon>
        <taxon>Echinozoa</taxon>
        <taxon>Holothuroidea</taxon>
        <taxon>Aspidochirotacea</taxon>
        <taxon>Aspidochirotida</taxon>
        <taxon>Holothuriidae</taxon>
        <taxon>Holothuria</taxon>
    </lineage>
</organism>
<feature type="compositionally biased region" description="Basic and acidic residues" evidence="7">
    <location>
        <begin position="520"/>
        <end position="529"/>
    </location>
</feature>
<gene>
    <name evidence="12" type="ORF">HOLleu_14567</name>
</gene>
<dbReference type="PANTHER" id="PTHR19134:SF560">
    <property type="entry name" value="PROTEIN-TYROSINE-PHOSPHATASE"/>
    <property type="match status" value="1"/>
</dbReference>
<dbReference type="InterPro" id="IPR000242">
    <property type="entry name" value="PTP_cat"/>
</dbReference>
<keyword evidence="8" id="KW-0812">Transmembrane</keyword>
<dbReference type="EMBL" id="JAIZAY010000006">
    <property type="protein sequence ID" value="KAJ8040309.1"/>
    <property type="molecule type" value="Genomic_DNA"/>
</dbReference>
<dbReference type="InterPro" id="IPR036116">
    <property type="entry name" value="FN3_sf"/>
</dbReference>
<keyword evidence="5 8" id="KW-0472">Membrane</keyword>
<feature type="domain" description="Tyrosine-protein phosphatase" evidence="9">
    <location>
        <begin position="624"/>
        <end position="804"/>
    </location>
</feature>
<feature type="domain" description="Tyrosine specific protein phosphatases" evidence="10">
    <location>
        <begin position="720"/>
        <end position="795"/>
    </location>
</feature>
<feature type="compositionally biased region" description="Basic residues" evidence="7">
    <location>
        <begin position="71"/>
        <end position="82"/>
    </location>
</feature>
<dbReference type="PRINTS" id="PR00700">
    <property type="entry name" value="PRTYPHPHTASE"/>
</dbReference>
<evidence type="ECO:0000259" key="9">
    <source>
        <dbReference type="PROSITE" id="PS50055"/>
    </source>
</evidence>
<dbReference type="InterPro" id="IPR016130">
    <property type="entry name" value="Tyr_Pase_AS"/>
</dbReference>
<feature type="domain" description="Fibronectin type-III" evidence="11">
    <location>
        <begin position="337"/>
        <end position="437"/>
    </location>
</feature>
<dbReference type="CDD" id="cd00063">
    <property type="entry name" value="FN3"/>
    <property type="match status" value="2"/>
</dbReference>
<dbReference type="PROSITE" id="PS00383">
    <property type="entry name" value="TYR_PHOSPHATASE_1"/>
    <property type="match status" value="1"/>
</dbReference>
<evidence type="ECO:0000313" key="13">
    <source>
        <dbReference type="Proteomes" id="UP001152320"/>
    </source>
</evidence>
<feature type="region of interest" description="Disordered" evidence="7">
    <location>
        <begin position="546"/>
        <end position="599"/>
    </location>
</feature>
<evidence type="ECO:0000256" key="1">
    <source>
        <dbReference type="ARBA" id="ARBA00004167"/>
    </source>
</evidence>